<gene>
    <name evidence="2" type="ORF">EDS130_LOCUS8234</name>
    <name evidence="1" type="ORF">XAT740_LOCUS3641</name>
</gene>
<organism evidence="1 3">
    <name type="scientific">Adineta ricciae</name>
    <name type="common">Rotifer</name>
    <dbReference type="NCBI Taxonomy" id="249248"/>
    <lineage>
        <taxon>Eukaryota</taxon>
        <taxon>Metazoa</taxon>
        <taxon>Spiralia</taxon>
        <taxon>Gnathifera</taxon>
        <taxon>Rotifera</taxon>
        <taxon>Eurotatoria</taxon>
        <taxon>Bdelloidea</taxon>
        <taxon>Adinetida</taxon>
        <taxon>Adinetidae</taxon>
        <taxon>Adineta</taxon>
    </lineage>
</organism>
<name>A0A813TJ34_ADIRI</name>
<evidence type="ECO:0000313" key="2">
    <source>
        <dbReference type="EMBL" id="CAF0869858.1"/>
    </source>
</evidence>
<dbReference type="EMBL" id="CAJNOJ010000026">
    <property type="protein sequence ID" value="CAF0869858.1"/>
    <property type="molecule type" value="Genomic_DNA"/>
</dbReference>
<keyword evidence="3" id="KW-1185">Reference proteome</keyword>
<dbReference type="AlphaFoldDB" id="A0A813TJ34"/>
<dbReference type="Proteomes" id="UP000663852">
    <property type="component" value="Unassembled WGS sequence"/>
</dbReference>
<evidence type="ECO:0000313" key="1">
    <source>
        <dbReference type="EMBL" id="CAF0814575.1"/>
    </source>
</evidence>
<reference evidence="1" key="1">
    <citation type="submission" date="2021-02" db="EMBL/GenBank/DDBJ databases">
        <authorList>
            <person name="Nowell W R."/>
        </authorList>
    </citation>
    <scope>NUCLEOTIDE SEQUENCE</scope>
</reference>
<proteinExistence type="predicted"/>
<dbReference type="OrthoDB" id="10019548at2759"/>
<evidence type="ECO:0000313" key="3">
    <source>
        <dbReference type="Proteomes" id="UP000663828"/>
    </source>
</evidence>
<comment type="caution">
    <text evidence="1">The sequence shown here is derived from an EMBL/GenBank/DDBJ whole genome shotgun (WGS) entry which is preliminary data.</text>
</comment>
<protein>
    <submittedName>
        <fullName evidence="1">Uncharacterized protein</fullName>
    </submittedName>
</protein>
<dbReference type="EMBL" id="CAJNOR010000141">
    <property type="protein sequence ID" value="CAF0814575.1"/>
    <property type="molecule type" value="Genomic_DNA"/>
</dbReference>
<accession>A0A813TJ34</accession>
<dbReference type="Proteomes" id="UP000663828">
    <property type="component" value="Unassembled WGS sequence"/>
</dbReference>
<sequence>MTESTTLYPLSTLVSHKSMMIVNINRTYSHLPDIVNDCEQRQVPQSSSNDQTKLICKQIAQSLRVVADQMDQKYCQDGDFNRNLHYLSIRLLCQSIFCTVWTRTLLPYILLFCKTKSFLY</sequence>